<comment type="caution">
    <text evidence="1">The sequence shown here is derived from an EMBL/GenBank/DDBJ whole genome shotgun (WGS) entry which is preliminary data.</text>
</comment>
<dbReference type="EMBL" id="JAWCUD010000003">
    <property type="protein sequence ID" value="MDU0202126.1"/>
    <property type="molecule type" value="Genomic_DNA"/>
</dbReference>
<accession>A0ABU3RDI0</accession>
<evidence type="ECO:0000313" key="1">
    <source>
        <dbReference type="EMBL" id="MDU0202126.1"/>
    </source>
</evidence>
<name>A0ABU3RDI0_9BACL</name>
<reference evidence="1 2" key="1">
    <citation type="submission" date="2023-10" db="EMBL/GenBank/DDBJ databases">
        <title>Paenibacillus strain PFR10 Genome sequencing and assembly.</title>
        <authorList>
            <person name="Kim I."/>
        </authorList>
    </citation>
    <scope>NUCLEOTIDE SEQUENCE [LARGE SCALE GENOMIC DNA]</scope>
    <source>
        <strain evidence="1 2">PFR10</strain>
    </source>
</reference>
<protein>
    <submittedName>
        <fullName evidence="1">Uncharacterized protein</fullName>
    </submittedName>
</protein>
<dbReference type="RefSeq" id="WP_157319068.1">
    <property type="nucleotide sequence ID" value="NZ_JAWCUD010000003.1"/>
</dbReference>
<gene>
    <name evidence="1" type="ORF">RQP52_13550</name>
</gene>
<keyword evidence="2" id="KW-1185">Reference proteome</keyword>
<sequence length="72" mass="8431">MTSFQTTVDEMNEYSYILKNALSMELRVDNSKVDHIVEIMENLGFKGKNSWASMQLSDHTVIEFWKKELIKS</sequence>
<dbReference type="Proteomes" id="UP001260980">
    <property type="component" value="Unassembled WGS sequence"/>
</dbReference>
<proteinExistence type="predicted"/>
<evidence type="ECO:0000313" key="2">
    <source>
        <dbReference type="Proteomes" id="UP001260980"/>
    </source>
</evidence>
<organism evidence="1 2">
    <name type="scientific">Paenibacillus violae</name>
    <dbReference type="NCBI Taxonomy" id="3077234"/>
    <lineage>
        <taxon>Bacteria</taxon>
        <taxon>Bacillati</taxon>
        <taxon>Bacillota</taxon>
        <taxon>Bacilli</taxon>
        <taxon>Bacillales</taxon>
        <taxon>Paenibacillaceae</taxon>
        <taxon>Paenibacillus</taxon>
    </lineage>
</organism>